<organism evidence="11 12">
    <name type="scientific">Nonomuraea terrae</name>
    <dbReference type="NCBI Taxonomy" id="2530383"/>
    <lineage>
        <taxon>Bacteria</taxon>
        <taxon>Bacillati</taxon>
        <taxon>Actinomycetota</taxon>
        <taxon>Actinomycetes</taxon>
        <taxon>Streptosporangiales</taxon>
        <taxon>Streptosporangiaceae</taxon>
        <taxon>Nonomuraea</taxon>
    </lineage>
</organism>
<sequence>MSSSVIVAGARTPIGKLLGALSGLQAVDLGGIAIKAALERARVAPEAVEYVIMGQVLQAGAGQIPSRQAAVKAGIPMTVPSITINKVCLSGLDAIALADQLIRAGEFDIVVAGGMESMTNAPHLLPGLRKGVKYGGSQVVDSMAHDGLFCAFDQCAMGESTERYNARLGIGREDQDALSARSHQLAAAAIKNGVFEDEIVPVEIPQRRGEPLVVKEDEGVRGDTTAETLAKLRPAFAADGTITAGSASQISDGACAVVVMSKTKAEELGLEWLAEIGRHGNVAGPDASLQSQPANAIKQAMAKQGVTAADLALVEINEAFASVVLQSAKELGVPLDKINVNGGGIALGHPIGASGARIVLTLAYELRRRGGGLGAAGLCGGGGQGDALLITVPKP</sequence>
<evidence type="ECO:0000256" key="1">
    <source>
        <dbReference type="ARBA" id="ARBA00010982"/>
    </source>
</evidence>
<dbReference type="PANTHER" id="PTHR18919">
    <property type="entry name" value="ACETYL-COA C-ACYLTRANSFERASE"/>
    <property type="match status" value="1"/>
</dbReference>
<dbReference type="PROSITE" id="PS00737">
    <property type="entry name" value="THIOLASE_2"/>
    <property type="match status" value="1"/>
</dbReference>
<reference evidence="11 12" key="1">
    <citation type="submission" date="2019-03" db="EMBL/GenBank/DDBJ databases">
        <title>Draft genome sequences of novel Actinobacteria.</title>
        <authorList>
            <person name="Sahin N."/>
            <person name="Ay H."/>
            <person name="Saygin H."/>
        </authorList>
    </citation>
    <scope>NUCLEOTIDE SEQUENCE [LARGE SCALE GENOMIC DNA]</scope>
    <source>
        <strain evidence="11 12">CH32</strain>
    </source>
</reference>
<dbReference type="PROSITE" id="PS00098">
    <property type="entry name" value="THIOLASE_1"/>
    <property type="match status" value="1"/>
</dbReference>
<keyword evidence="3 8" id="KW-0808">Transferase</keyword>
<dbReference type="Pfam" id="PF02803">
    <property type="entry name" value="Thiolase_C"/>
    <property type="match status" value="1"/>
</dbReference>
<dbReference type="GO" id="GO:0003985">
    <property type="term" value="F:acetyl-CoA C-acetyltransferase activity"/>
    <property type="evidence" value="ECO:0007669"/>
    <property type="project" value="UniProtKB-EC"/>
</dbReference>
<dbReference type="PIRSF" id="PIRSF000429">
    <property type="entry name" value="Ac-CoA_Ac_transf"/>
    <property type="match status" value="1"/>
</dbReference>
<comment type="caution">
    <text evidence="11">The sequence shown here is derived from an EMBL/GenBank/DDBJ whole genome shotgun (WGS) entry which is preliminary data.</text>
</comment>
<keyword evidence="12" id="KW-1185">Reference proteome</keyword>
<evidence type="ECO:0000256" key="2">
    <source>
        <dbReference type="ARBA" id="ARBA00012705"/>
    </source>
</evidence>
<feature type="domain" description="Thiolase N-terminal" evidence="9">
    <location>
        <begin position="5"/>
        <end position="262"/>
    </location>
</feature>
<evidence type="ECO:0000259" key="9">
    <source>
        <dbReference type="Pfam" id="PF00108"/>
    </source>
</evidence>
<dbReference type="PANTHER" id="PTHR18919:SF107">
    <property type="entry name" value="ACETYL-COA ACETYLTRANSFERASE, CYTOSOLIC"/>
    <property type="match status" value="1"/>
</dbReference>
<dbReference type="Pfam" id="PF00108">
    <property type="entry name" value="Thiolase_N"/>
    <property type="match status" value="1"/>
</dbReference>
<dbReference type="PROSITE" id="PS00099">
    <property type="entry name" value="THIOLASE_3"/>
    <property type="match status" value="1"/>
</dbReference>
<feature type="active site" description="Acyl-thioester intermediate" evidence="7">
    <location>
        <position position="88"/>
    </location>
</feature>
<evidence type="ECO:0000256" key="6">
    <source>
        <dbReference type="ARBA" id="ARBA00040529"/>
    </source>
</evidence>
<feature type="active site" description="Proton acceptor" evidence="7">
    <location>
        <position position="349"/>
    </location>
</feature>
<protein>
    <recommendedName>
        <fullName evidence="6">Probable acetyl-CoA acetyltransferase</fullName>
        <ecNumber evidence="2">2.3.1.9</ecNumber>
    </recommendedName>
    <alternativeName>
        <fullName evidence="5">Acetoacetyl-CoA thiolase</fullName>
    </alternativeName>
</protein>
<accession>A0A4R4YK44</accession>
<proteinExistence type="inferred from homology"/>
<evidence type="ECO:0000256" key="3">
    <source>
        <dbReference type="ARBA" id="ARBA00022679"/>
    </source>
</evidence>
<evidence type="ECO:0000256" key="7">
    <source>
        <dbReference type="PIRSR" id="PIRSR000429-1"/>
    </source>
</evidence>
<name>A0A4R4YK44_9ACTN</name>
<dbReference type="Gene3D" id="3.40.47.10">
    <property type="match status" value="2"/>
</dbReference>
<dbReference type="InterPro" id="IPR020613">
    <property type="entry name" value="Thiolase_CS"/>
</dbReference>
<evidence type="ECO:0000313" key="11">
    <source>
        <dbReference type="EMBL" id="TDD44494.1"/>
    </source>
</evidence>
<keyword evidence="4 8" id="KW-0012">Acyltransferase</keyword>
<dbReference type="InterPro" id="IPR020617">
    <property type="entry name" value="Thiolase_C"/>
</dbReference>
<dbReference type="AlphaFoldDB" id="A0A4R4YK44"/>
<dbReference type="SUPFAM" id="SSF53901">
    <property type="entry name" value="Thiolase-like"/>
    <property type="match status" value="2"/>
</dbReference>
<dbReference type="InterPro" id="IPR020610">
    <property type="entry name" value="Thiolase_AS"/>
</dbReference>
<dbReference type="InterPro" id="IPR016039">
    <property type="entry name" value="Thiolase-like"/>
</dbReference>
<comment type="similarity">
    <text evidence="1 8">Belongs to the thiolase-like superfamily. Thiolase family.</text>
</comment>
<gene>
    <name evidence="11" type="ORF">E1286_26820</name>
</gene>
<feature type="active site" description="Proton acceptor" evidence="7">
    <location>
        <position position="379"/>
    </location>
</feature>
<dbReference type="RefSeq" id="WP_132616670.1">
    <property type="nucleotide sequence ID" value="NZ_SMKQ01000098.1"/>
</dbReference>
<dbReference type="EMBL" id="SMKQ01000098">
    <property type="protein sequence ID" value="TDD44494.1"/>
    <property type="molecule type" value="Genomic_DNA"/>
</dbReference>
<dbReference type="InterPro" id="IPR002155">
    <property type="entry name" value="Thiolase"/>
</dbReference>
<evidence type="ECO:0000256" key="8">
    <source>
        <dbReference type="RuleBase" id="RU003557"/>
    </source>
</evidence>
<dbReference type="OrthoDB" id="3761315at2"/>
<dbReference type="NCBIfam" id="TIGR01930">
    <property type="entry name" value="AcCoA-C-Actrans"/>
    <property type="match status" value="1"/>
</dbReference>
<dbReference type="InterPro" id="IPR020615">
    <property type="entry name" value="Thiolase_acyl_enz_int_AS"/>
</dbReference>
<dbReference type="InterPro" id="IPR020616">
    <property type="entry name" value="Thiolase_N"/>
</dbReference>
<feature type="domain" description="Thiolase C-terminal" evidence="10">
    <location>
        <begin position="271"/>
        <end position="391"/>
    </location>
</feature>
<evidence type="ECO:0000259" key="10">
    <source>
        <dbReference type="Pfam" id="PF02803"/>
    </source>
</evidence>
<evidence type="ECO:0000256" key="4">
    <source>
        <dbReference type="ARBA" id="ARBA00023315"/>
    </source>
</evidence>
<dbReference type="Proteomes" id="UP000295302">
    <property type="component" value="Unassembled WGS sequence"/>
</dbReference>
<evidence type="ECO:0000313" key="12">
    <source>
        <dbReference type="Proteomes" id="UP000295302"/>
    </source>
</evidence>
<evidence type="ECO:0000256" key="5">
    <source>
        <dbReference type="ARBA" id="ARBA00030755"/>
    </source>
</evidence>
<dbReference type="CDD" id="cd00751">
    <property type="entry name" value="thiolase"/>
    <property type="match status" value="1"/>
</dbReference>
<dbReference type="EC" id="2.3.1.9" evidence="2"/>